<proteinExistence type="inferred from homology"/>
<evidence type="ECO:0000256" key="6">
    <source>
        <dbReference type="ARBA" id="ARBA00022989"/>
    </source>
</evidence>
<evidence type="ECO:0000313" key="17">
    <source>
        <dbReference type="Proteomes" id="UP000677054"/>
    </source>
</evidence>
<feature type="transmembrane region" description="Helical" evidence="14">
    <location>
        <begin position="47"/>
        <end position="68"/>
    </location>
</feature>
<feature type="compositionally biased region" description="Basic and acidic residues" evidence="13">
    <location>
        <begin position="332"/>
        <end position="350"/>
    </location>
</feature>
<feature type="transmembrane region" description="Helical" evidence="14">
    <location>
        <begin position="74"/>
        <end position="96"/>
    </location>
</feature>
<evidence type="ECO:0000256" key="13">
    <source>
        <dbReference type="SAM" id="MobiDB-lite"/>
    </source>
</evidence>
<keyword evidence="6 14" id="KW-1133">Transmembrane helix</keyword>
<dbReference type="InterPro" id="IPR015876">
    <property type="entry name" value="Acyl-CoA_DS"/>
</dbReference>
<feature type="domain" description="Fatty acid desaturase" evidence="15">
    <location>
        <begin position="75"/>
        <end position="297"/>
    </location>
</feature>
<feature type="transmembrane region" description="Helical" evidence="14">
    <location>
        <begin position="194"/>
        <end position="215"/>
    </location>
</feature>
<evidence type="ECO:0000256" key="9">
    <source>
        <dbReference type="ARBA" id="ARBA00023098"/>
    </source>
</evidence>
<dbReference type="Pfam" id="PF00487">
    <property type="entry name" value="FA_desaturase"/>
    <property type="match status" value="1"/>
</dbReference>
<dbReference type="GO" id="GO:0005506">
    <property type="term" value="F:iron ion binding"/>
    <property type="evidence" value="ECO:0007669"/>
    <property type="project" value="TreeGrafter"/>
</dbReference>
<comment type="domain">
    <text evidence="12">The histidine box domains are involved in binding the catalytic metal ions.</text>
</comment>
<evidence type="ECO:0000256" key="12">
    <source>
        <dbReference type="RuleBase" id="RU000581"/>
    </source>
</evidence>
<name>A0A7R9FP62_9CRUS</name>
<dbReference type="EMBL" id="LR902046">
    <property type="protein sequence ID" value="CAD7249866.1"/>
    <property type="molecule type" value="Genomic_DNA"/>
</dbReference>
<feature type="region of interest" description="Disordered" evidence="13">
    <location>
        <begin position="332"/>
        <end position="372"/>
    </location>
</feature>
<evidence type="ECO:0000256" key="3">
    <source>
        <dbReference type="ARBA" id="ARBA00022516"/>
    </source>
</evidence>
<keyword evidence="7 12" id="KW-0560">Oxidoreductase</keyword>
<keyword evidence="10 14" id="KW-0472">Membrane</keyword>
<accession>A0A7R9FP62</accession>
<evidence type="ECO:0000256" key="14">
    <source>
        <dbReference type="SAM" id="Phobius"/>
    </source>
</evidence>
<dbReference type="CDD" id="cd03505">
    <property type="entry name" value="Delta9-FADS-like"/>
    <property type="match status" value="1"/>
</dbReference>
<keyword evidence="8" id="KW-0408">Iron</keyword>
<protein>
    <recommendedName>
        <fullName evidence="15">Fatty acid desaturase domain-containing protein</fullName>
    </recommendedName>
</protein>
<keyword evidence="5" id="KW-0276">Fatty acid metabolism</keyword>
<organism evidence="16">
    <name type="scientific">Darwinula stevensoni</name>
    <dbReference type="NCBI Taxonomy" id="69355"/>
    <lineage>
        <taxon>Eukaryota</taxon>
        <taxon>Metazoa</taxon>
        <taxon>Ecdysozoa</taxon>
        <taxon>Arthropoda</taxon>
        <taxon>Crustacea</taxon>
        <taxon>Oligostraca</taxon>
        <taxon>Ostracoda</taxon>
        <taxon>Podocopa</taxon>
        <taxon>Podocopida</taxon>
        <taxon>Darwinulocopina</taxon>
        <taxon>Darwinuloidea</taxon>
        <taxon>Darwinulidae</taxon>
        <taxon>Darwinula</taxon>
    </lineage>
</organism>
<dbReference type="AlphaFoldDB" id="A0A7R9FP62"/>
<keyword evidence="4 12" id="KW-0812">Transmembrane</keyword>
<dbReference type="GO" id="GO:0006636">
    <property type="term" value="P:unsaturated fatty acid biosynthetic process"/>
    <property type="evidence" value="ECO:0007669"/>
    <property type="project" value="TreeGrafter"/>
</dbReference>
<dbReference type="EMBL" id="CAJPEV010002529">
    <property type="protein sequence ID" value="CAG0897210.1"/>
    <property type="molecule type" value="Genomic_DNA"/>
</dbReference>
<gene>
    <name evidence="16" type="ORF">DSTB1V02_LOCUS9652</name>
</gene>
<dbReference type="Proteomes" id="UP000677054">
    <property type="component" value="Unassembled WGS sequence"/>
</dbReference>
<dbReference type="PANTHER" id="PTHR11351">
    <property type="entry name" value="ACYL-COA DESATURASE"/>
    <property type="match status" value="1"/>
</dbReference>
<reference evidence="16" key="1">
    <citation type="submission" date="2020-11" db="EMBL/GenBank/DDBJ databases">
        <authorList>
            <person name="Tran Van P."/>
        </authorList>
    </citation>
    <scope>NUCLEOTIDE SEQUENCE</scope>
</reference>
<dbReference type="GO" id="GO:0005789">
    <property type="term" value="C:endoplasmic reticulum membrane"/>
    <property type="evidence" value="ECO:0007669"/>
    <property type="project" value="TreeGrafter"/>
</dbReference>
<dbReference type="InterPro" id="IPR005804">
    <property type="entry name" value="FA_desaturase_dom"/>
</dbReference>
<dbReference type="PRINTS" id="PR00075">
    <property type="entry name" value="FACDDSATRASE"/>
</dbReference>
<keyword evidence="17" id="KW-1185">Reference proteome</keyword>
<dbReference type="OrthoDB" id="10260134at2759"/>
<evidence type="ECO:0000256" key="1">
    <source>
        <dbReference type="ARBA" id="ARBA00004141"/>
    </source>
</evidence>
<keyword evidence="11 12" id="KW-0275">Fatty acid biosynthesis</keyword>
<evidence type="ECO:0000256" key="8">
    <source>
        <dbReference type="ARBA" id="ARBA00023004"/>
    </source>
</evidence>
<evidence type="ECO:0000313" key="16">
    <source>
        <dbReference type="EMBL" id="CAD7249866.1"/>
    </source>
</evidence>
<evidence type="ECO:0000256" key="10">
    <source>
        <dbReference type="ARBA" id="ARBA00023136"/>
    </source>
</evidence>
<evidence type="ECO:0000259" key="15">
    <source>
        <dbReference type="Pfam" id="PF00487"/>
    </source>
</evidence>
<feature type="transmembrane region" description="Helical" evidence="14">
    <location>
        <begin position="221"/>
        <end position="241"/>
    </location>
</feature>
<keyword evidence="9" id="KW-0443">Lipid metabolism</keyword>
<dbReference type="PANTHER" id="PTHR11351:SF31">
    <property type="entry name" value="DESATURASE 1, ISOFORM A-RELATED"/>
    <property type="match status" value="1"/>
</dbReference>
<dbReference type="GO" id="GO:0004768">
    <property type="term" value="F:stearoyl-CoA 9-desaturase activity"/>
    <property type="evidence" value="ECO:0007669"/>
    <property type="project" value="TreeGrafter"/>
</dbReference>
<comment type="subcellular location">
    <subcellularLocation>
        <location evidence="1">Membrane</location>
        <topology evidence="1">Multi-pass membrane protein</topology>
    </subcellularLocation>
</comment>
<comment type="cofactor">
    <cofactor evidence="12">
        <name>Fe(2+)</name>
        <dbReference type="ChEBI" id="CHEBI:29033"/>
    </cofactor>
</comment>
<evidence type="ECO:0000256" key="7">
    <source>
        <dbReference type="ARBA" id="ARBA00023002"/>
    </source>
</evidence>
<evidence type="ECO:0000256" key="11">
    <source>
        <dbReference type="ARBA" id="ARBA00023160"/>
    </source>
</evidence>
<comment type="similarity">
    <text evidence="2 12">Belongs to the fatty acid desaturase type 1 family.</text>
</comment>
<evidence type="ECO:0000256" key="5">
    <source>
        <dbReference type="ARBA" id="ARBA00022832"/>
    </source>
</evidence>
<sequence>MHLSNSSKAELEEDIQATGRLYEHEPEPQEHVNVGTGPTNKVYKKQYFWYTITAFSILHVGAVYGIYIVATRGYWTTIIFGILLGLASGLGITAGAHRLWCHRSYNAKFPLRLLLAFLNTVAVQNNIYTWSRDHRTHHRFSETDADPYNAKRGFFFSHIGWLVTSKHPEVTRKGQTIDCSDLLEDPLVYYQRKYYFWLAAFCSFIFPAITPWKLWGEDLWVAFWFCSVTRCTFVLNGTFLVNSAAHLWGTKPYDKNTVGMEQPIVGALALGEGWHNYHHVFPWDYKTSELPWYRLNLTTMFIDAAAYLGQAYDLKTVDPKVVEQRVKRTGDGSHFKWGDEPERLEKEQQRLEQQQQSDTYPTSIDSKLLKDE</sequence>
<keyword evidence="3 12" id="KW-0444">Lipid biosynthesis</keyword>
<evidence type="ECO:0000256" key="2">
    <source>
        <dbReference type="ARBA" id="ARBA00009295"/>
    </source>
</evidence>
<evidence type="ECO:0000256" key="4">
    <source>
        <dbReference type="ARBA" id="ARBA00022692"/>
    </source>
</evidence>